<dbReference type="AlphaFoldDB" id="Q1PYS5"/>
<keyword evidence="1" id="KW-0472">Membrane</keyword>
<evidence type="ECO:0000313" key="4">
    <source>
        <dbReference type="Proteomes" id="UP000501926"/>
    </source>
</evidence>
<evidence type="ECO:0000313" key="3">
    <source>
        <dbReference type="EMBL" id="QII10397.1"/>
    </source>
</evidence>
<accession>Q1PYS5</accession>
<sequence length="55" mass="6778">MFSTRFGNEYFCFLKKLKCYICLEFQIILSLEFVSCFVFRAWERAFLNARKKPFF</sequence>
<keyword evidence="1" id="KW-0812">Transmembrane</keyword>
<organism evidence="2">
    <name type="scientific">Kuenenia stuttgartiensis</name>
    <dbReference type="NCBI Taxonomy" id="174633"/>
    <lineage>
        <taxon>Bacteria</taxon>
        <taxon>Pseudomonadati</taxon>
        <taxon>Planctomycetota</taxon>
        <taxon>Candidatus Brocadiia</taxon>
        <taxon>Candidatus Brocadiales</taxon>
        <taxon>Candidatus Brocadiaceae</taxon>
        <taxon>Candidatus Kuenenia</taxon>
    </lineage>
</organism>
<evidence type="ECO:0000256" key="1">
    <source>
        <dbReference type="SAM" id="Phobius"/>
    </source>
</evidence>
<feature type="transmembrane region" description="Helical" evidence="1">
    <location>
        <begin position="21"/>
        <end position="42"/>
    </location>
</feature>
<reference evidence="3 4" key="3">
    <citation type="submission" date="2020-02" db="EMBL/GenBank/DDBJ databases">
        <title>Newly sequenced genome of strain CSTR1 showed variability in Candidatus Kuenenia stuttgartiensis genomes.</title>
        <authorList>
            <person name="Ding C."/>
            <person name="Adrian L."/>
        </authorList>
    </citation>
    <scope>NUCLEOTIDE SEQUENCE [LARGE SCALE GENOMIC DNA]</scope>
    <source>
        <strain evidence="3 4">CSTR1</strain>
    </source>
</reference>
<reference evidence="2" key="1">
    <citation type="journal article" date="2006" name="Nature">
        <title>Deciphering the evolution and metabolism of an anammox bacterium from a community genome.</title>
        <authorList>
            <person name="Strous M."/>
            <person name="Pelletier E."/>
            <person name="Mangenot S."/>
            <person name="Rattei T."/>
            <person name="Lehner A."/>
            <person name="Taylor M.W."/>
            <person name="Horn M."/>
            <person name="Daims H."/>
            <person name="Bartol-Mavel D."/>
            <person name="Wincker P."/>
            <person name="Barbe V."/>
            <person name="Fonknechten N."/>
            <person name="Vallenet D."/>
            <person name="Segurens B."/>
            <person name="Schenowitz-Truong C."/>
            <person name="Medigue C."/>
            <person name="Collingro A."/>
            <person name="Snel B."/>
            <person name="Dutilh B.E."/>
            <person name="OpDenCamp H.J.M."/>
            <person name="vanDerDrift C."/>
            <person name="Cirpus I."/>
            <person name="vanDePas-Schoonen K.T."/>
            <person name="Harhangi H.R."/>
            <person name="vanNiftrik L."/>
            <person name="Schmid M."/>
            <person name="Keltjens J."/>
            <person name="vanDeVossenberg J."/>
            <person name="Kartal B."/>
            <person name="Meier H."/>
            <person name="Frishman D."/>
            <person name="Huynen M.A."/>
            <person name="Mewes H."/>
            <person name="Weissenbach J."/>
            <person name="Jetten M.S.M."/>
            <person name="Wagner M."/>
            <person name="LePaslier D."/>
        </authorList>
    </citation>
    <scope>NUCLEOTIDE SEQUENCE</scope>
</reference>
<name>Q1PYS5_KUEST</name>
<dbReference type="EMBL" id="CP049055">
    <property type="protein sequence ID" value="QII10397.1"/>
    <property type="molecule type" value="Genomic_DNA"/>
</dbReference>
<reference evidence="2" key="2">
    <citation type="submission" date="2006-01" db="EMBL/GenBank/DDBJ databases">
        <authorList>
            <person name="Genoscope"/>
        </authorList>
    </citation>
    <scope>NUCLEOTIDE SEQUENCE</scope>
</reference>
<dbReference type="Proteomes" id="UP000501926">
    <property type="component" value="Chromosome"/>
</dbReference>
<dbReference type="EMBL" id="CT573072">
    <property type="protein sequence ID" value="CAJ72240.1"/>
    <property type="molecule type" value="Genomic_DNA"/>
</dbReference>
<protein>
    <submittedName>
        <fullName evidence="2">Uncharacterized protein</fullName>
    </submittedName>
</protein>
<keyword evidence="1" id="KW-1133">Transmembrane helix</keyword>
<evidence type="ECO:0000313" key="2">
    <source>
        <dbReference type="EMBL" id="CAJ72240.1"/>
    </source>
</evidence>
<gene>
    <name evidence="3" type="ORF">KsCSTR_10180</name>
    <name evidence="2" type="ORF">kustd1495</name>
</gene>
<proteinExistence type="predicted"/>